<dbReference type="InterPro" id="IPR029058">
    <property type="entry name" value="AB_hydrolase_fold"/>
</dbReference>
<proteinExistence type="predicted"/>
<sequence>MPLEYDPEWLSLAGPKLKLQAEVLPVGDVETRRSRYAQLFVGNSFTLPEDIELQVHKAAASDGYQVLIYHLSKKGALSRSSKATPAVLHIHGGGFISVQAKDVLPTLIPFISHSGIPIFSVDYRWAPENPFPTPVEDCWSGLQFIHSQAEGFGIDKSRIAVMGESAGGGLAASLALLARDRQLSPPLAKQILLYPMLDDRTETDHTDGLAVFHVNDIVTGWSAYLGEAYRTDQVSPFASAARAESVAGLPPLYMDVGQLDVFLPEDVAYAQRFLASDIQTELHVYPGVIHAFQRWSPDSHVVKQAWVNRMRAISTL</sequence>
<dbReference type="Pfam" id="PF07859">
    <property type="entry name" value="Abhydrolase_3"/>
    <property type="match status" value="1"/>
</dbReference>
<dbReference type="AlphaFoldDB" id="A0A428TB50"/>
<evidence type="ECO:0000256" key="1">
    <source>
        <dbReference type="ARBA" id="ARBA00022801"/>
    </source>
</evidence>
<evidence type="ECO:0000259" key="2">
    <source>
        <dbReference type="Pfam" id="PF07859"/>
    </source>
</evidence>
<dbReference type="InterPro" id="IPR050300">
    <property type="entry name" value="GDXG_lipolytic_enzyme"/>
</dbReference>
<name>A0A428TB50_9HYPO</name>
<dbReference type="EMBL" id="NIZV01000224">
    <property type="protein sequence ID" value="RSL99257.1"/>
    <property type="molecule type" value="Genomic_DNA"/>
</dbReference>
<dbReference type="InterPro" id="IPR013094">
    <property type="entry name" value="AB_hydrolase_3"/>
</dbReference>
<dbReference type="PANTHER" id="PTHR48081:SF8">
    <property type="entry name" value="ALPHA_BETA HYDROLASE FOLD-3 DOMAIN-CONTAINING PROTEIN-RELATED"/>
    <property type="match status" value="1"/>
</dbReference>
<protein>
    <recommendedName>
        <fullName evidence="2">Alpha/beta hydrolase fold-3 domain-containing protein</fullName>
    </recommendedName>
</protein>
<keyword evidence="1" id="KW-0378">Hydrolase</keyword>
<dbReference type="PANTHER" id="PTHR48081">
    <property type="entry name" value="AB HYDROLASE SUPERFAMILY PROTEIN C4A8.06C"/>
    <property type="match status" value="1"/>
</dbReference>
<dbReference type="Gene3D" id="3.40.50.1820">
    <property type="entry name" value="alpha/beta hydrolase"/>
    <property type="match status" value="1"/>
</dbReference>
<reference evidence="3 4" key="1">
    <citation type="submission" date="2017-06" db="EMBL/GenBank/DDBJ databases">
        <title>Cmopartive genomic analysis of Ambrosia Fusariam Clade fungi.</title>
        <authorList>
            <person name="Stajich J.E."/>
            <person name="Carrillo J."/>
            <person name="Kijimoto T."/>
            <person name="Eskalen A."/>
            <person name="O'Donnell K."/>
            <person name="Kasson M."/>
        </authorList>
    </citation>
    <scope>NUCLEOTIDE SEQUENCE [LARGE SCALE GENOMIC DNA]</scope>
    <source>
        <strain evidence="3 4">NRRL 20438</strain>
    </source>
</reference>
<dbReference type="GO" id="GO:0016787">
    <property type="term" value="F:hydrolase activity"/>
    <property type="evidence" value="ECO:0007669"/>
    <property type="project" value="UniProtKB-KW"/>
</dbReference>
<organism evidence="3 4">
    <name type="scientific">Fusarium ambrosium</name>
    <dbReference type="NCBI Taxonomy" id="131363"/>
    <lineage>
        <taxon>Eukaryota</taxon>
        <taxon>Fungi</taxon>
        <taxon>Dikarya</taxon>
        <taxon>Ascomycota</taxon>
        <taxon>Pezizomycotina</taxon>
        <taxon>Sordariomycetes</taxon>
        <taxon>Hypocreomycetidae</taxon>
        <taxon>Hypocreales</taxon>
        <taxon>Nectriaceae</taxon>
        <taxon>Fusarium</taxon>
        <taxon>Fusarium solani species complex</taxon>
    </lineage>
</organism>
<keyword evidence="4" id="KW-1185">Reference proteome</keyword>
<comment type="caution">
    <text evidence="3">The sequence shown here is derived from an EMBL/GenBank/DDBJ whole genome shotgun (WGS) entry which is preliminary data.</text>
</comment>
<gene>
    <name evidence="3" type="ORF">CDV31_012266</name>
</gene>
<dbReference type="SUPFAM" id="SSF53474">
    <property type="entry name" value="alpha/beta-Hydrolases"/>
    <property type="match status" value="1"/>
</dbReference>
<accession>A0A428TB50</accession>
<feature type="domain" description="Alpha/beta hydrolase fold-3" evidence="2">
    <location>
        <begin position="87"/>
        <end position="293"/>
    </location>
</feature>
<evidence type="ECO:0000313" key="4">
    <source>
        <dbReference type="Proteomes" id="UP000288429"/>
    </source>
</evidence>
<dbReference type="Proteomes" id="UP000288429">
    <property type="component" value="Unassembled WGS sequence"/>
</dbReference>
<evidence type="ECO:0000313" key="3">
    <source>
        <dbReference type="EMBL" id="RSL99257.1"/>
    </source>
</evidence>